<name>A0A6V8LJ26_9ACTN</name>
<protein>
    <submittedName>
        <fullName evidence="2">Uncharacterized protein</fullName>
    </submittedName>
</protein>
<evidence type="ECO:0000313" key="3">
    <source>
        <dbReference type="Proteomes" id="UP000482960"/>
    </source>
</evidence>
<dbReference type="AlphaFoldDB" id="A0A6V8LJ26"/>
<keyword evidence="3" id="KW-1185">Reference proteome</keyword>
<evidence type="ECO:0000313" key="2">
    <source>
        <dbReference type="EMBL" id="GFJ96214.1"/>
    </source>
</evidence>
<feature type="region of interest" description="Disordered" evidence="1">
    <location>
        <begin position="99"/>
        <end position="165"/>
    </location>
</feature>
<feature type="compositionally biased region" description="Basic and acidic residues" evidence="1">
    <location>
        <begin position="141"/>
        <end position="165"/>
    </location>
</feature>
<reference evidence="2 3" key="2">
    <citation type="submission" date="2020-03" db="EMBL/GenBank/DDBJ databases">
        <authorList>
            <person name="Ichikawa N."/>
            <person name="Kimura A."/>
            <person name="Kitahashi Y."/>
            <person name="Uohara A."/>
        </authorList>
    </citation>
    <scope>NUCLEOTIDE SEQUENCE [LARGE SCALE GENOMIC DNA]</scope>
    <source>
        <strain evidence="2 3">NBRC 108638</strain>
    </source>
</reference>
<proteinExistence type="predicted"/>
<organism evidence="2 3">
    <name type="scientific">Phytohabitans rumicis</name>
    <dbReference type="NCBI Taxonomy" id="1076125"/>
    <lineage>
        <taxon>Bacteria</taxon>
        <taxon>Bacillati</taxon>
        <taxon>Actinomycetota</taxon>
        <taxon>Actinomycetes</taxon>
        <taxon>Micromonosporales</taxon>
        <taxon>Micromonosporaceae</taxon>
    </lineage>
</organism>
<reference evidence="2 3" key="1">
    <citation type="submission" date="2020-03" db="EMBL/GenBank/DDBJ databases">
        <title>Whole genome shotgun sequence of Phytohabitans rumicis NBRC 108638.</title>
        <authorList>
            <person name="Komaki H."/>
            <person name="Tamura T."/>
        </authorList>
    </citation>
    <scope>NUCLEOTIDE SEQUENCE [LARGE SCALE GENOMIC DNA]</scope>
    <source>
        <strain evidence="2 3">NBRC 108638</strain>
    </source>
</reference>
<feature type="compositionally biased region" description="Basic and acidic residues" evidence="1">
    <location>
        <begin position="106"/>
        <end position="123"/>
    </location>
</feature>
<evidence type="ECO:0000256" key="1">
    <source>
        <dbReference type="SAM" id="MobiDB-lite"/>
    </source>
</evidence>
<sequence length="199" mass="20822">MLDPAGYAVVAGVREPGDVADRHRVRQSFDAEVAVAEHAVGQVEAVAGEPFGVGLRADGLHHDVAGQRGAVVEDHLAGLEPVHGPSQVEPHAPALVAAQQGGGQRLAERADHRQRQRVDDGHLGAEVTGRGGHLAADEPGADDHQPYPRGERGAQPHSVVERAQHEPAGACALLAGSLRSRRPRLPAQFGLIAPRPALN</sequence>
<dbReference type="EMBL" id="BLPG01000002">
    <property type="protein sequence ID" value="GFJ96214.1"/>
    <property type="molecule type" value="Genomic_DNA"/>
</dbReference>
<gene>
    <name evidence="2" type="ORF">Prum_098560</name>
</gene>
<comment type="caution">
    <text evidence="2">The sequence shown here is derived from an EMBL/GenBank/DDBJ whole genome shotgun (WGS) entry which is preliminary data.</text>
</comment>
<dbReference type="Proteomes" id="UP000482960">
    <property type="component" value="Unassembled WGS sequence"/>
</dbReference>
<accession>A0A6V8LJ26</accession>